<dbReference type="Gene3D" id="2.40.70.10">
    <property type="entry name" value="Acid Proteases"/>
    <property type="match status" value="2"/>
</dbReference>
<keyword evidence="4" id="KW-0378">Hydrolase</keyword>
<sequence length="458" mass="49646">MSDQAAFTTQNEVKQSLGLQKVHAKRNPNYKKDGLGSYLRALRKYGFNPTELGPYGWEAARQLEQRGLQGSTERVGGLARLVETHQLVKKTETGSVPVPAESIQNDAMYLSDVPIGTPAQVVALDFDTGSSDLWTFSTELPAATQKNHSNFDPKKSSTWQPLQGYTWAISYGDKSSASGNVGLDVVDLGGLKVKNQAVELAQKLSSQFATGTGDGLLGLGFSSINTVRPRQQLTPVDNLIQQGTLPPGAQLFTSAFYSDRDLGKESFYTFGWVDQDLVKASGKAIDWTPIDNSGGWFQVPSTSAQVNGKSVSVPRNTAILDTGTTLALVSDSVVKALYAQIPGAKYNTSYQGWTIPLGITAEQLPKFSLAIGDTQFVIQPEDLVFTPVDNKSWYGSVQSRGDNDFDILGDAFLKSVYTIWDQGNLRVGLVPNIREVQNLEPVEGRQTYTAGSGSVVRD</sequence>
<dbReference type="RefSeq" id="XP_069205639.1">
    <property type="nucleotide sequence ID" value="XM_069355798.1"/>
</dbReference>
<comment type="caution">
    <text evidence="6">The sequence shown here is derived from an EMBL/GenBank/DDBJ whole genome shotgun (WGS) entry which is preliminary data.</text>
</comment>
<proteinExistence type="inferred from homology"/>
<accession>A0ABR3PTI8</accession>
<evidence type="ECO:0000313" key="7">
    <source>
        <dbReference type="Proteomes" id="UP001565368"/>
    </source>
</evidence>
<dbReference type="EMBL" id="JBBXJM010000006">
    <property type="protein sequence ID" value="KAL1405695.1"/>
    <property type="molecule type" value="Genomic_DNA"/>
</dbReference>
<organism evidence="6 7">
    <name type="scientific">Vanrija albida</name>
    <dbReference type="NCBI Taxonomy" id="181172"/>
    <lineage>
        <taxon>Eukaryota</taxon>
        <taxon>Fungi</taxon>
        <taxon>Dikarya</taxon>
        <taxon>Basidiomycota</taxon>
        <taxon>Agaricomycotina</taxon>
        <taxon>Tremellomycetes</taxon>
        <taxon>Trichosporonales</taxon>
        <taxon>Trichosporonaceae</taxon>
        <taxon>Vanrija</taxon>
    </lineage>
</organism>
<feature type="domain" description="Peptidase A1" evidence="5">
    <location>
        <begin position="109"/>
        <end position="430"/>
    </location>
</feature>
<gene>
    <name evidence="6" type="ORF">Q8F55_007361</name>
</gene>
<evidence type="ECO:0000259" key="5">
    <source>
        <dbReference type="PROSITE" id="PS51767"/>
    </source>
</evidence>
<dbReference type="InterPro" id="IPR021109">
    <property type="entry name" value="Peptidase_aspartic_dom_sf"/>
</dbReference>
<evidence type="ECO:0000313" key="6">
    <source>
        <dbReference type="EMBL" id="KAL1405695.1"/>
    </source>
</evidence>
<evidence type="ECO:0000256" key="4">
    <source>
        <dbReference type="ARBA" id="ARBA00022801"/>
    </source>
</evidence>
<protein>
    <recommendedName>
        <fullName evidence="5">Peptidase A1 domain-containing protein</fullName>
    </recommendedName>
</protein>
<dbReference type="Proteomes" id="UP001565368">
    <property type="component" value="Unassembled WGS sequence"/>
</dbReference>
<reference evidence="6 7" key="1">
    <citation type="submission" date="2023-08" db="EMBL/GenBank/DDBJ databases">
        <title>Annotated Genome Sequence of Vanrija albida AlHP1.</title>
        <authorList>
            <person name="Herzog R."/>
        </authorList>
    </citation>
    <scope>NUCLEOTIDE SEQUENCE [LARGE SCALE GENOMIC DNA]</scope>
    <source>
        <strain evidence="6 7">AlHP1</strain>
    </source>
</reference>
<keyword evidence="2" id="KW-0645">Protease</keyword>
<dbReference type="PRINTS" id="PR00792">
    <property type="entry name" value="PEPSIN"/>
</dbReference>
<comment type="similarity">
    <text evidence="1">Belongs to the peptidase A1 family.</text>
</comment>
<dbReference type="InterPro" id="IPR001461">
    <property type="entry name" value="Aspartic_peptidase_A1"/>
</dbReference>
<dbReference type="PANTHER" id="PTHR47966">
    <property type="entry name" value="BETA-SITE APP-CLEAVING ENZYME, ISOFORM A-RELATED"/>
    <property type="match status" value="1"/>
</dbReference>
<dbReference type="PROSITE" id="PS51767">
    <property type="entry name" value="PEPTIDASE_A1"/>
    <property type="match status" value="1"/>
</dbReference>
<dbReference type="InterPro" id="IPR033121">
    <property type="entry name" value="PEPTIDASE_A1"/>
</dbReference>
<evidence type="ECO:0000256" key="1">
    <source>
        <dbReference type="ARBA" id="ARBA00007447"/>
    </source>
</evidence>
<dbReference type="SUPFAM" id="SSF50630">
    <property type="entry name" value="Acid proteases"/>
    <property type="match status" value="1"/>
</dbReference>
<dbReference type="PANTHER" id="PTHR47966:SF1">
    <property type="entry name" value="ASPARTYL PROTEINASE"/>
    <property type="match status" value="1"/>
</dbReference>
<dbReference type="InterPro" id="IPR034163">
    <property type="entry name" value="Aspergillopepsin-like_cat_dom"/>
</dbReference>
<keyword evidence="7" id="KW-1185">Reference proteome</keyword>
<dbReference type="GeneID" id="95988404"/>
<dbReference type="CDD" id="cd06097">
    <property type="entry name" value="Aspergillopepsin_like"/>
    <property type="match status" value="1"/>
</dbReference>
<evidence type="ECO:0000256" key="3">
    <source>
        <dbReference type="ARBA" id="ARBA00022750"/>
    </source>
</evidence>
<keyword evidence="3" id="KW-0064">Aspartyl protease</keyword>
<name>A0ABR3PTI8_9TREE</name>
<dbReference type="Pfam" id="PF00026">
    <property type="entry name" value="Asp"/>
    <property type="match status" value="1"/>
</dbReference>
<evidence type="ECO:0000256" key="2">
    <source>
        <dbReference type="ARBA" id="ARBA00022670"/>
    </source>
</evidence>